<dbReference type="PROSITE" id="PS51082">
    <property type="entry name" value="WH2"/>
    <property type="match status" value="1"/>
</dbReference>
<evidence type="ECO:0000313" key="5">
    <source>
        <dbReference type="Proteomes" id="UP000306102"/>
    </source>
</evidence>
<dbReference type="GO" id="GO:0003779">
    <property type="term" value="F:actin binding"/>
    <property type="evidence" value="ECO:0007669"/>
    <property type="project" value="InterPro"/>
</dbReference>
<dbReference type="InterPro" id="IPR003124">
    <property type="entry name" value="WH2_dom"/>
</dbReference>
<accession>A0A4V3WK78</accession>
<feature type="transmembrane region" description="Helical" evidence="2">
    <location>
        <begin position="62"/>
        <end position="87"/>
    </location>
</feature>
<dbReference type="Proteomes" id="UP000306102">
    <property type="component" value="Unassembled WGS sequence"/>
</dbReference>
<evidence type="ECO:0000259" key="3">
    <source>
        <dbReference type="PROSITE" id="PS51082"/>
    </source>
</evidence>
<dbReference type="AlphaFoldDB" id="A0A4V3WK78"/>
<evidence type="ECO:0000256" key="2">
    <source>
        <dbReference type="SAM" id="Phobius"/>
    </source>
</evidence>
<keyword evidence="2" id="KW-0472">Membrane</keyword>
<gene>
    <name evidence="4" type="ORF">TEA_003975</name>
</gene>
<feature type="region of interest" description="Disordered" evidence="1">
    <location>
        <begin position="416"/>
        <end position="453"/>
    </location>
</feature>
<proteinExistence type="predicted"/>
<feature type="transmembrane region" description="Helical" evidence="2">
    <location>
        <begin position="34"/>
        <end position="50"/>
    </location>
</feature>
<evidence type="ECO:0000256" key="1">
    <source>
        <dbReference type="SAM" id="MobiDB-lite"/>
    </source>
</evidence>
<feature type="domain" description="WH2" evidence="3">
    <location>
        <begin position="456"/>
        <end position="473"/>
    </location>
</feature>
<dbReference type="EMBL" id="SDRB02011848">
    <property type="protein sequence ID" value="THF99816.1"/>
    <property type="molecule type" value="Genomic_DNA"/>
</dbReference>
<sequence length="502" mass="57063">MCSADSLLDVAAGNLNTNYFTSCNCTSGYVNQKIYLGAVLLLLTGSIGHVDSSKKWISSKAVVIVLLICVLLTTLAFTASVACYVYRRDKCPVQGPLFSSDKDTSFSSATNLISHGASSVPESRVYIGRKRLIRARGHTLGKGVQKRIARKKGEKLHVYVNRVLNAITGGNATPATNELRLQIRRLCPLQSLKSWRKIDQSTKDAVIQAMLDKFVIGDDFDNDEQAQQILDRKANLLYKDWRYNLKQEFLELEEKGVDDPYSHPPSGVSLDDWKYLIDVAWKDESHLKRSKAGKANRGMLPYNHTSGSRSFPIAMANEDGEIDFPEFYKKSHKSKKTRDWIDPKCGELHDDMVNLHVVATDAGLPLTYEELSRQEKKNYLRGCGIGLQPSSTVSSAARARDKHMESMRAELEVLREEHQRDHEELLKEKEERQRDHEELVKEKKERQRDREEIMRERNELMKQIEEGKKARKAQQVQLNHLNDVVSRLTTLLQGSDGHPTIR</sequence>
<protein>
    <recommendedName>
        <fullName evidence="3">WH2 domain-containing protein</fullName>
    </recommendedName>
</protein>
<dbReference type="Pfam" id="PF03004">
    <property type="entry name" value="Transposase_24"/>
    <property type="match status" value="1"/>
</dbReference>
<dbReference type="InterPro" id="IPR004252">
    <property type="entry name" value="Probable_transposase_24"/>
</dbReference>
<comment type="caution">
    <text evidence="4">The sequence shown here is derived from an EMBL/GenBank/DDBJ whole genome shotgun (WGS) entry which is preliminary data.</text>
</comment>
<keyword evidence="2" id="KW-0812">Transmembrane</keyword>
<name>A0A4V3WK78_CAMSN</name>
<dbReference type="PANTHER" id="PTHR33499:SF43">
    <property type="entry name" value="TRANSPOSASE, PTTA_EN_SPM, PLANT"/>
    <property type="match status" value="1"/>
</dbReference>
<dbReference type="STRING" id="542762.A0A4V3WK78"/>
<reference evidence="4 5" key="1">
    <citation type="journal article" date="2018" name="Proc. Natl. Acad. Sci. U.S.A.">
        <title>Draft genome sequence of Camellia sinensis var. sinensis provides insights into the evolution of the tea genome and tea quality.</title>
        <authorList>
            <person name="Wei C."/>
            <person name="Yang H."/>
            <person name="Wang S."/>
            <person name="Zhao J."/>
            <person name="Liu C."/>
            <person name="Gao L."/>
            <person name="Xia E."/>
            <person name="Lu Y."/>
            <person name="Tai Y."/>
            <person name="She G."/>
            <person name="Sun J."/>
            <person name="Cao H."/>
            <person name="Tong W."/>
            <person name="Gao Q."/>
            <person name="Li Y."/>
            <person name="Deng W."/>
            <person name="Jiang X."/>
            <person name="Wang W."/>
            <person name="Chen Q."/>
            <person name="Zhang S."/>
            <person name="Li H."/>
            <person name="Wu J."/>
            <person name="Wang P."/>
            <person name="Li P."/>
            <person name="Shi C."/>
            <person name="Zheng F."/>
            <person name="Jian J."/>
            <person name="Huang B."/>
            <person name="Shan D."/>
            <person name="Shi M."/>
            <person name="Fang C."/>
            <person name="Yue Y."/>
            <person name="Li F."/>
            <person name="Li D."/>
            <person name="Wei S."/>
            <person name="Han B."/>
            <person name="Jiang C."/>
            <person name="Yin Y."/>
            <person name="Xia T."/>
            <person name="Zhang Z."/>
            <person name="Bennetzen J.L."/>
            <person name="Zhao S."/>
            <person name="Wan X."/>
        </authorList>
    </citation>
    <scope>NUCLEOTIDE SEQUENCE [LARGE SCALE GENOMIC DNA]</scope>
    <source>
        <strain evidence="5">cv. Shuchazao</strain>
        <tissue evidence="4">Leaf</tissue>
    </source>
</reference>
<keyword evidence="2" id="KW-1133">Transmembrane helix</keyword>
<dbReference type="PANTHER" id="PTHR33499">
    <property type="entry name" value="OS12G0282400 PROTEIN-RELATED"/>
    <property type="match status" value="1"/>
</dbReference>
<evidence type="ECO:0000313" key="4">
    <source>
        <dbReference type="EMBL" id="THF99816.1"/>
    </source>
</evidence>
<organism evidence="4 5">
    <name type="scientific">Camellia sinensis var. sinensis</name>
    <name type="common">China tea</name>
    <dbReference type="NCBI Taxonomy" id="542762"/>
    <lineage>
        <taxon>Eukaryota</taxon>
        <taxon>Viridiplantae</taxon>
        <taxon>Streptophyta</taxon>
        <taxon>Embryophyta</taxon>
        <taxon>Tracheophyta</taxon>
        <taxon>Spermatophyta</taxon>
        <taxon>Magnoliopsida</taxon>
        <taxon>eudicotyledons</taxon>
        <taxon>Gunneridae</taxon>
        <taxon>Pentapetalae</taxon>
        <taxon>asterids</taxon>
        <taxon>Ericales</taxon>
        <taxon>Theaceae</taxon>
        <taxon>Camellia</taxon>
    </lineage>
</organism>
<keyword evidence="5" id="KW-1185">Reference proteome</keyword>